<evidence type="ECO:0000256" key="3">
    <source>
        <dbReference type="ARBA" id="ARBA00022691"/>
    </source>
</evidence>
<dbReference type="GO" id="GO:0032259">
    <property type="term" value="P:methylation"/>
    <property type="evidence" value="ECO:0007669"/>
    <property type="project" value="UniProtKB-KW"/>
</dbReference>
<organism evidence="4 5">
    <name type="scientific">Mesorhizobium album</name>
    <dbReference type="NCBI Taxonomy" id="3072314"/>
    <lineage>
        <taxon>Bacteria</taxon>
        <taxon>Pseudomonadati</taxon>
        <taxon>Pseudomonadota</taxon>
        <taxon>Alphaproteobacteria</taxon>
        <taxon>Hyphomicrobiales</taxon>
        <taxon>Phyllobacteriaceae</taxon>
        <taxon>Mesorhizobium</taxon>
    </lineage>
</organism>
<dbReference type="InterPro" id="IPR029063">
    <property type="entry name" value="SAM-dependent_MTases_sf"/>
</dbReference>
<name>A0ABU4Y6U4_9HYPH</name>
<dbReference type="EMBL" id="JAVIIW010000054">
    <property type="protein sequence ID" value="MDX8482654.1"/>
    <property type="molecule type" value="Genomic_DNA"/>
</dbReference>
<keyword evidence="3" id="KW-0949">S-adenosyl-L-methionine</keyword>
<sequence>MSSPALARTASEAAALAPLLARLFKEAASATSPAIARYSREERARLLGSKTEYLDFYGSLKDLWLAVSPETGTLLYMLARSTGARIIVEFGTSFGISTLYLAAALRDNGGGRLITTEFEPSKVMRAKANLAEGGLIDLVEVREGDALETLAADLPDRIDLLLLDGAKALYPEILSLVESRLRPGALVIADNADFSPEYLQRVRSPAGGYMSTPFGDDVELSMRLG</sequence>
<comment type="caution">
    <text evidence="4">The sequence shown here is derived from an EMBL/GenBank/DDBJ whole genome shotgun (WGS) entry which is preliminary data.</text>
</comment>
<keyword evidence="2 4" id="KW-0808">Transferase</keyword>
<protein>
    <submittedName>
        <fullName evidence="4">O-methyltransferase</fullName>
        <ecNumber evidence="4">2.1.1.-</ecNumber>
    </submittedName>
</protein>
<keyword evidence="5" id="KW-1185">Reference proteome</keyword>
<dbReference type="RefSeq" id="WP_320290746.1">
    <property type="nucleotide sequence ID" value="NZ_JAVIIW010000054.1"/>
</dbReference>
<dbReference type="Gene3D" id="3.40.50.150">
    <property type="entry name" value="Vaccinia Virus protein VP39"/>
    <property type="match status" value="1"/>
</dbReference>
<dbReference type="SUPFAM" id="SSF53335">
    <property type="entry name" value="S-adenosyl-L-methionine-dependent methyltransferases"/>
    <property type="match status" value="1"/>
</dbReference>
<dbReference type="PROSITE" id="PS51682">
    <property type="entry name" value="SAM_OMT_I"/>
    <property type="match status" value="1"/>
</dbReference>
<proteinExistence type="predicted"/>
<evidence type="ECO:0000313" key="5">
    <source>
        <dbReference type="Proteomes" id="UP001287059"/>
    </source>
</evidence>
<dbReference type="InterPro" id="IPR002935">
    <property type="entry name" value="SAM_O-MeTrfase"/>
</dbReference>
<keyword evidence="1 4" id="KW-0489">Methyltransferase</keyword>
<dbReference type="Proteomes" id="UP001287059">
    <property type="component" value="Unassembled WGS sequence"/>
</dbReference>
<evidence type="ECO:0000256" key="1">
    <source>
        <dbReference type="ARBA" id="ARBA00022603"/>
    </source>
</evidence>
<dbReference type="PANTHER" id="PTHR43167:SF1">
    <property type="entry name" value="PUTATIVE (AFU_ORTHOLOGUE AFUA_6G01830)-RELATED"/>
    <property type="match status" value="1"/>
</dbReference>
<dbReference type="Pfam" id="PF13578">
    <property type="entry name" value="Methyltransf_24"/>
    <property type="match status" value="1"/>
</dbReference>
<dbReference type="GO" id="GO:0008168">
    <property type="term" value="F:methyltransferase activity"/>
    <property type="evidence" value="ECO:0007669"/>
    <property type="project" value="UniProtKB-KW"/>
</dbReference>
<accession>A0ABU4Y6U4</accession>
<evidence type="ECO:0000313" key="4">
    <source>
        <dbReference type="EMBL" id="MDX8482654.1"/>
    </source>
</evidence>
<evidence type="ECO:0000256" key="2">
    <source>
        <dbReference type="ARBA" id="ARBA00022679"/>
    </source>
</evidence>
<gene>
    <name evidence="4" type="ORF">RFN28_29970</name>
</gene>
<dbReference type="EC" id="2.1.1.-" evidence="4"/>
<dbReference type="PANTHER" id="PTHR43167">
    <property type="entry name" value="PUTATIVE (AFU_ORTHOLOGUE AFUA_6G01830)-RELATED"/>
    <property type="match status" value="1"/>
</dbReference>
<reference evidence="4 5" key="1">
    <citation type="submission" date="2023-08" db="EMBL/GenBank/DDBJ databases">
        <title>Implementing the SeqCode for naming new Mesorhizobium species isolated from Vachellia karroo root nodules.</title>
        <authorList>
            <person name="Van Lill M."/>
        </authorList>
    </citation>
    <scope>NUCLEOTIDE SEQUENCE [LARGE SCALE GENOMIC DNA]</scope>
    <source>
        <strain evidence="4 5">VK24D</strain>
    </source>
</reference>